<protein>
    <submittedName>
        <fullName evidence="4">Cbb3-type cytochrome c oxidase subunit I</fullName>
    </submittedName>
</protein>
<feature type="transmembrane region" description="Helical" evidence="2">
    <location>
        <begin position="449"/>
        <end position="469"/>
    </location>
</feature>
<keyword evidence="2" id="KW-0472">Membrane</keyword>
<keyword evidence="1" id="KW-0813">Transport</keyword>
<dbReference type="SUPFAM" id="SSF81442">
    <property type="entry name" value="Cytochrome c oxidase subunit I-like"/>
    <property type="match status" value="1"/>
</dbReference>
<organism evidence="4 5">
    <name type="scientific">Flavobacterium ardleyense</name>
    <dbReference type="NCBI Taxonomy" id="2038737"/>
    <lineage>
        <taxon>Bacteria</taxon>
        <taxon>Pseudomonadati</taxon>
        <taxon>Bacteroidota</taxon>
        <taxon>Flavobacteriia</taxon>
        <taxon>Flavobacteriales</taxon>
        <taxon>Flavobacteriaceae</taxon>
        <taxon>Flavobacterium</taxon>
    </lineage>
</organism>
<proteinExistence type="predicted"/>
<dbReference type="PROSITE" id="PS50855">
    <property type="entry name" value="COX1"/>
    <property type="match status" value="1"/>
</dbReference>
<gene>
    <name evidence="4" type="ORF">ACFSX9_04090</name>
</gene>
<dbReference type="PANTHER" id="PTHR10422">
    <property type="entry name" value="CYTOCHROME C OXIDASE SUBUNIT 1"/>
    <property type="match status" value="1"/>
</dbReference>
<keyword evidence="1" id="KW-0679">Respiratory chain</keyword>
<feature type="transmembrane region" description="Helical" evidence="2">
    <location>
        <begin position="337"/>
        <end position="357"/>
    </location>
</feature>
<feature type="transmembrane region" description="Helical" evidence="2">
    <location>
        <begin position="410"/>
        <end position="429"/>
    </location>
</feature>
<dbReference type="Gene3D" id="1.20.210.10">
    <property type="entry name" value="Cytochrome c oxidase-like, subunit I domain"/>
    <property type="match status" value="1"/>
</dbReference>
<sequence length="582" mass="66607">MENKNIFGESGIIITLFLILIPVLIATVIVVLKASYIFKRYLKKKEIEKFNAYLKELNPEEIIKLEQRKKELEFALSNNELAGNATPEDPKGLINNVAEVESFRFIEQKKKGQARPYVEPELTNLILWYLGCATFWLLLGTTIGEYLGIKFVAPDVDQISWLSFGRLRPVHTNAVFWGWASLAMMGLAYYVVPRVSNVPIACIKTGYRSLILINLSVVIGSICLMAGINNGGGEYREYIWPVMALFGIGIIISLVNFIKTIARKTTKEIYVSNWYIIASMMFLLVIAIVAYWPTWQNGLGETIVQGYYMHQGVGMWFMLFTLGLMYYFLPQQLNKPIYSYSLGILAFWTQILFYTLIGTHHFIFSAIPWWLQTVAIVGSVGMVIPVIAGTTNFLMTFKGSWHKLSSSYTLPFYLIGIIFYFTGSLQGTAEAFRFTNLVWHFTDFTVAHSHLTMYGIICFMLWGFIYTLVPRLTGKEPSQVLVGAHFWLALIGLLFYTFPLMYGSTLRGLMWMEGKPFIDSVELMAPYWLWRAIGGSLMWLSHILFAYNFYVMVRRKLEIVIPTAPSDILRAKQEFDNQDLTK</sequence>
<evidence type="ECO:0000256" key="1">
    <source>
        <dbReference type="ARBA" id="ARBA00022660"/>
    </source>
</evidence>
<accession>A0ABW5Z714</accession>
<evidence type="ECO:0000313" key="5">
    <source>
        <dbReference type="Proteomes" id="UP001597549"/>
    </source>
</evidence>
<dbReference type="Proteomes" id="UP001597549">
    <property type="component" value="Unassembled WGS sequence"/>
</dbReference>
<feature type="transmembrane region" description="Helical" evidence="2">
    <location>
        <begin position="313"/>
        <end position="330"/>
    </location>
</feature>
<keyword evidence="2" id="KW-0812">Transmembrane</keyword>
<feature type="transmembrane region" description="Helical" evidence="2">
    <location>
        <begin position="528"/>
        <end position="550"/>
    </location>
</feature>
<keyword evidence="1" id="KW-0249">Electron transport</keyword>
<dbReference type="InterPro" id="IPR023616">
    <property type="entry name" value="Cyt_c_oxase-like_su1_dom"/>
</dbReference>
<dbReference type="PANTHER" id="PTHR10422:SF29">
    <property type="entry name" value="CYTOCHROME C OXIDASE SUBUNIT 1 HOMOLOG, BACTEROID"/>
    <property type="match status" value="1"/>
</dbReference>
<feature type="domain" description="Cytochrome oxidase subunit I profile" evidence="3">
    <location>
        <begin position="114"/>
        <end position="565"/>
    </location>
</feature>
<feature type="transmembrane region" description="Helical" evidence="2">
    <location>
        <begin position="212"/>
        <end position="232"/>
    </location>
</feature>
<dbReference type="RefSeq" id="WP_379804758.1">
    <property type="nucleotide sequence ID" value="NZ_JBHUOL010000010.1"/>
</dbReference>
<feature type="transmembrane region" description="Helical" evidence="2">
    <location>
        <begin position="369"/>
        <end position="389"/>
    </location>
</feature>
<feature type="transmembrane region" description="Helical" evidence="2">
    <location>
        <begin position="270"/>
        <end position="293"/>
    </location>
</feature>
<keyword evidence="2" id="KW-1133">Transmembrane helix</keyword>
<feature type="transmembrane region" description="Helical" evidence="2">
    <location>
        <begin position="174"/>
        <end position="192"/>
    </location>
</feature>
<evidence type="ECO:0000313" key="4">
    <source>
        <dbReference type="EMBL" id="MFD2907911.1"/>
    </source>
</evidence>
<dbReference type="InterPro" id="IPR036927">
    <property type="entry name" value="Cyt_c_oxase-like_su1_sf"/>
</dbReference>
<name>A0ABW5Z714_9FLAO</name>
<evidence type="ECO:0000259" key="3">
    <source>
        <dbReference type="PROSITE" id="PS50855"/>
    </source>
</evidence>
<dbReference type="Pfam" id="PF00115">
    <property type="entry name" value="COX1"/>
    <property type="match status" value="1"/>
</dbReference>
<keyword evidence="5" id="KW-1185">Reference proteome</keyword>
<dbReference type="InterPro" id="IPR000883">
    <property type="entry name" value="Cyt_C_Oxase_1"/>
</dbReference>
<reference evidence="5" key="1">
    <citation type="journal article" date="2019" name="Int. J. Syst. Evol. Microbiol.">
        <title>The Global Catalogue of Microorganisms (GCM) 10K type strain sequencing project: providing services to taxonomists for standard genome sequencing and annotation.</title>
        <authorList>
            <consortium name="The Broad Institute Genomics Platform"/>
            <consortium name="The Broad Institute Genome Sequencing Center for Infectious Disease"/>
            <person name="Wu L."/>
            <person name="Ma J."/>
        </authorList>
    </citation>
    <scope>NUCLEOTIDE SEQUENCE [LARGE SCALE GENOMIC DNA]</scope>
    <source>
        <strain evidence="5">KCTC 52644</strain>
    </source>
</reference>
<feature type="transmembrane region" description="Helical" evidence="2">
    <location>
        <begin position="238"/>
        <end position="258"/>
    </location>
</feature>
<feature type="transmembrane region" description="Helical" evidence="2">
    <location>
        <begin position="481"/>
        <end position="502"/>
    </location>
</feature>
<comment type="caution">
    <text evidence="4">The sequence shown here is derived from an EMBL/GenBank/DDBJ whole genome shotgun (WGS) entry which is preliminary data.</text>
</comment>
<evidence type="ECO:0000256" key="2">
    <source>
        <dbReference type="SAM" id="Phobius"/>
    </source>
</evidence>
<dbReference type="EMBL" id="JBHUOL010000010">
    <property type="protein sequence ID" value="MFD2907911.1"/>
    <property type="molecule type" value="Genomic_DNA"/>
</dbReference>
<feature type="transmembrane region" description="Helical" evidence="2">
    <location>
        <begin position="125"/>
        <end position="144"/>
    </location>
</feature>
<feature type="transmembrane region" description="Helical" evidence="2">
    <location>
        <begin position="12"/>
        <end position="36"/>
    </location>
</feature>